<organism evidence="1 2">
    <name type="scientific">Clostridium tertium</name>
    <dbReference type="NCBI Taxonomy" id="1559"/>
    <lineage>
        <taxon>Bacteria</taxon>
        <taxon>Bacillati</taxon>
        <taxon>Bacillota</taxon>
        <taxon>Clostridia</taxon>
        <taxon>Eubacteriales</taxon>
        <taxon>Clostridiaceae</taxon>
        <taxon>Clostridium</taxon>
    </lineage>
</organism>
<proteinExistence type="predicted"/>
<dbReference type="Gene3D" id="3.40.50.360">
    <property type="match status" value="1"/>
</dbReference>
<evidence type="ECO:0000313" key="2">
    <source>
        <dbReference type="Proteomes" id="UP001141183"/>
    </source>
</evidence>
<dbReference type="Proteomes" id="UP001141183">
    <property type="component" value="Unassembled WGS sequence"/>
</dbReference>
<dbReference type="RefSeq" id="WP_272470185.1">
    <property type="nucleotide sequence ID" value="NZ_JAMRYU010000006.1"/>
</dbReference>
<dbReference type="InterPro" id="IPR029039">
    <property type="entry name" value="Flavoprotein-like_sf"/>
</dbReference>
<reference evidence="1" key="1">
    <citation type="submission" date="2022-05" db="EMBL/GenBank/DDBJ databases">
        <title>Draft genome sequence of Clostridium tertium strain CP3 isolated from Peru.</title>
        <authorList>
            <person name="Hurtado R."/>
            <person name="Lima L."/>
            <person name="Sousa T."/>
            <person name="Jaiswal A.K."/>
            <person name="Tiwari S."/>
            <person name="Maturrano L."/>
            <person name="Brenig B."/>
            <person name="Azevedo V."/>
        </authorList>
    </citation>
    <scope>NUCLEOTIDE SEQUENCE</scope>
    <source>
        <strain evidence="1">CP3</strain>
    </source>
</reference>
<gene>
    <name evidence="1" type="ORF">NE398_07115</name>
</gene>
<sequence length="218" mass="24453">MKITLINGSPKVKDSASGLILNELKIFLNNSEDEAERNISISEYNFRKNKLDSAVIEEVVICDILVFIFPLYVDGVPSHLLSCLVQLEEILKNIKEKNIKVYALVNCGFYEGEQNKLAIEIIENWSEKCELKWEQGIGIGAGPLLHSVKDVPEGHGPKKNLGSALTTISKNILNASSDDNIFISANFPRFAYKFAAEIGWKQAIKANKLKVRDLYIRK</sequence>
<name>A0A9X4AZK1_9CLOT</name>
<dbReference type="EMBL" id="JAMRYU010000006">
    <property type="protein sequence ID" value="MDC4239934.1"/>
    <property type="molecule type" value="Genomic_DNA"/>
</dbReference>
<keyword evidence="2" id="KW-1185">Reference proteome</keyword>
<evidence type="ECO:0000313" key="1">
    <source>
        <dbReference type="EMBL" id="MDC4239934.1"/>
    </source>
</evidence>
<dbReference type="SUPFAM" id="SSF52218">
    <property type="entry name" value="Flavoproteins"/>
    <property type="match status" value="1"/>
</dbReference>
<comment type="caution">
    <text evidence="1">The sequence shown here is derived from an EMBL/GenBank/DDBJ whole genome shotgun (WGS) entry which is preliminary data.</text>
</comment>
<accession>A0A9X4AZK1</accession>
<dbReference type="AlphaFoldDB" id="A0A9X4AZK1"/>
<protein>
    <submittedName>
        <fullName evidence="1">NAD(P)H-dependent oxidoreductase</fullName>
    </submittedName>
</protein>